<feature type="binding site" evidence="12">
    <location>
        <position position="109"/>
    </location>
    <ligand>
        <name>CoA</name>
        <dbReference type="ChEBI" id="CHEBI:57287"/>
    </ligand>
</feature>
<dbReference type="InterPro" id="IPR003542">
    <property type="entry name" value="Enbac_synth_compD-like"/>
</dbReference>
<dbReference type="InterPro" id="IPR037143">
    <property type="entry name" value="4-PPantetheinyl_Trfase_dom_sf"/>
</dbReference>
<comment type="subunit">
    <text evidence="4">EntB, EntD, EntE, and EntF form a multienzyme complex called enterobactin synthase.</text>
</comment>
<evidence type="ECO:0000256" key="13">
    <source>
        <dbReference type="PIRSR" id="PIRSR603542-2"/>
    </source>
</evidence>
<sequence length="226" mass="25081">MPQGSQHARACILRTDAKAFALNSYEHEGIQRPPNIDRAIPKRQAEFFFGRWGAGRALARIGLPTGPIPVGRTREPLWPRNVVGSITHSHGFAAAWVCRAEYAAGLGIDIERVPGTAELTALQNIALRPDEADMIDSLCADAKMTRPLLLTLLFSAKESFFKALSPTVKKYFDFQVARLVKIDATDRKLVLELKVELHPKFPAGYRGNLNYDLIEHDTVLTCLSLC</sequence>
<proteinExistence type="inferred from homology"/>
<comment type="function">
    <text evidence="1">Involved in the biosynthesis of the siderophore enterobactin (enterochelin), which is a macrocyclic trimeric lactone of N-(2,3-dihydroxybenzoyl)-serine. The serine trilactone serves as a scaffolding for the three catechol functionalities that provide hexadentate coordination for the tightly ligated iron(2+) atoms. Plays an essential role in the assembly of the enterobactin by catalyzing the transfer of the 4'-phosphopantetheine (Ppant) moiety from coenzyme A to the apo-domains of both EntB (ArCP domain) and EntF (PCP domain) to yield their holo-forms which make them competent for the activation of 2,3-dihydroxybenzoate (DHB) and L-serine, respectively.</text>
</comment>
<dbReference type="GO" id="GO:0008897">
    <property type="term" value="F:holo-[acyl-carrier-protein] synthase activity"/>
    <property type="evidence" value="ECO:0007669"/>
    <property type="project" value="InterPro"/>
</dbReference>
<evidence type="ECO:0000259" key="15">
    <source>
        <dbReference type="Pfam" id="PF17837"/>
    </source>
</evidence>
<dbReference type="UniPathway" id="UPA00017"/>
<accession>A0A3P3EV72</accession>
<dbReference type="GO" id="GO:0009239">
    <property type="term" value="P:enterobactin biosynthetic process"/>
    <property type="evidence" value="ECO:0007669"/>
    <property type="project" value="UniProtKB-UniPathway"/>
</dbReference>
<evidence type="ECO:0000256" key="4">
    <source>
        <dbReference type="ARBA" id="ARBA00011503"/>
    </source>
</evidence>
<feature type="domain" description="4'-phosphopantetheinyl transferase N-terminal" evidence="15">
    <location>
        <begin position="36"/>
        <end position="97"/>
    </location>
</feature>
<feature type="binding site" evidence="12">
    <location>
        <position position="43"/>
    </location>
    <ligand>
        <name>CoA</name>
        <dbReference type="ChEBI" id="CHEBI:57287"/>
    </ligand>
</feature>
<dbReference type="PRINTS" id="PR01399">
    <property type="entry name" value="ENTSNTHTASED"/>
</dbReference>
<comment type="caution">
    <text evidence="16">The sequence shown here is derived from an EMBL/GenBank/DDBJ whole genome shotgun (WGS) entry which is preliminary data.</text>
</comment>
<dbReference type="GO" id="GO:0009366">
    <property type="term" value="C:enterobactin synthetase complex"/>
    <property type="evidence" value="ECO:0007669"/>
    <property type="project" value="InterPro"/>
</dbReference>
<protein>
    <recommendedName>
        <fullName evidence="5">Enterobactin synthase component D</fullName>
    </recommendedName>
    <alternativeName>
        <fullName evidence="8">4'-phosphopantetheinyl transferase EntD</fullName>
    </alternativeName>
    <alternativeName>
        <fullName evidence="9">Enterochelin synthase D</fullName>
    </alternativeName>
</protein>
<dbReference type="InterPro" id="IPR008278">
    <property type="entry name" value="4-PPantetheinyl_Trfase_dom"/>
</dbReference>
<dbReference type="PANTHER" id="PTHR38096:SF1">
    <property type="entry name" value="ENTEROBACTIN SYNTHASE COMPONENT D"/>
    <property type="match status" value="1"/>
</dbReference>
<keyword evidence="13" id="KW-0460">Magnesium</keyword>
<evidence type="ECO:0000256" key="3">
    <source>
        <dbReference type="ARBA" id="ARBA00008342"/>
    </source>
</evidence>
<comment type="pathway">
    <text evidence="2">Siderophore biosynthesis; enterobactin biosynthesis.</text>
</comment>
<dbReference type="GO" id="GO:0005886">
    <property type="term" value="C:plasma membrane"/>
    <property type="evidence" value="ECO:0007669"/>
    <property type="project" value="TreeGrafter"/>
</dbReference>
<comment type="catalytic activity">
    <reaction evidence="11">
        <text>apo-[peptidyl-carrier protein] + CoA = holo-[peptidyl-carrier protein] + adenosine 3',5'-bisphosphate + H(+)</text>
        <dbReference type="Rhea" id="RHEA:46228"/>
        <dbReference type="Rhea" id="RHEA-COMP:11479"/>
        <dbReference type="Rhea" id="RHEA-COMP:11480"/>
        <dbReference type="ChEBI" id="CHEBI:15378"/>
        <dbReference type="ChEBI" id="CHEBI:29999"/>
        <dbReference type="ChEBI" id="CHEBI:57287"/>
        <dbReference type="ChEBI" id="CHEBI:58343"/>
        <dbReference type="ChEBI" id="CHEBI:64479"/>
    </reaction>
</comment>
<organism evidence="16 17">
    <name type="scientific">Variovorax beijingensis</name>
    <dbReference type="NCBI Taxonomy" id="2496117"/>
    <lineage>
        <taxon>Bacteria</taxon>
        <taxon>Pseudomonadati</taxon>
        <taxon>Pseudomonadota</taxon>
        <taxon>Betaproteobacteria</taxon>
        <taxon>Burkholderiales</taxon>
        <taxon>Comamonadaceae</taxon>
        <taxon>Variovorax</taxon>
    </lineage>
</organism>
<evidence type="ECO:0000313" key="17">
    <source>
        <dbReference type="Proteomes" id="UP000271590"/>
    </source>
</evidence>
<evidence type="ECO:0000256" key="6">
    <source>
        <dbReference type="ARBA" id="ARBA00022679"/>
    </source>
</evidence>
<dbReference type="Pfam" id="PF01648">
    <property type="entry name" value="ACPS"/>
    <property type="match status" value="1"/>
</dbReference>
<evidence type="ECO:0000256" key="12">
    <source>
        <dbReference type="PIRSR" id="PIRSR603542-1"/>
    </source>
</evidence>
<comment type="catalytic activity">
    <reaction evidence="10">
        <text>apo-[aryl-carrier protein] + CoA = holo-[aryl-carrier protein] + adenosine 3',5'-bisphosphate + H(+)</text>
        <dbReference type="Rhea" id="RHEA:48404"/>
        <dbReference type="Rhea" id="RHEA-COMP:15903"/>
        <dbReference type="Rhea" id="RHEA-COMP:17557"/>
        <dbReference type="ChEBI" id="CHEBI:15378"/>
        <dbReference type="ChEBI" id="CHEBI:29999"/>
        <dbReference type="ChEBI" id="CHEBI:57287"/>
        <dbReference type="ChEBI" id="CHEBI:58343"/>
        <dbReference type="ChEBI" id="CHEBI:64479"/>
    </reaction>
</comment>
<evidence type="ECO:0000256" key="7">
    <source>
        <dbReference type="ARBA" id="ARBA00023191"/>
    </source>
</evidence>
<dbReference type="Gene3D" id="3.90.470.20">
    <property type="entry name" value="4'-phosphopantetheinyl transferase domain"/>
    <property type="match status" value="1"/>
</dbReference>
<evidence type="ECO:0000256" key="10">
    <source>
        <dbReference type="ARBA" id="ARBA00049176"/>
    </source>
</evidence>
<feature type="binding site" evidence="12">
    <location>
        <position position="162"/>
    </location>
    <ligand>
        <name>CoA</name>
        <dbReference type="ChEBI" id="CHEBI:57287"/>
    </ligand>
</feature>
<reference evidence="16 17" key="1">
    <citation type="submission" date="2018-11" db="EMBL/GenBank/DDBJ databases">
        <title>The genome of Variovorax sp T529.</title>
        <authorList>
            <person name="Gao J."/>
        </authorList>
    </citation>
    <scope>NUCLEOTIDE SEQUENCE [LARGE SCALE GENOMIC DNA]</scope>
    <source>
        <strain evidence="16 17">T529</strain>
    </source>
</reference>
<gene>
    <name evidence="16" type="ORF">EH244_06005</name>
</gene>
<evidence type="ECO:0000256" key="1">
    <source>
        <dbReference type="ARBA" id="ARBA00003937"/>
    </source>
</evidence>
<keyword evidence="13" id="KW-0479">Metal-binding</keyword>
<dbReference type="InterPro" id="IPR041354">
    <property type="entry name" value="4PPT_N"/>
</dbReference>
<dbReference type="Proteomes" id="UP000271590">
    <property type="component" value="Unassembled WGS sequence"/>
</dbReference>
<evidence type="ECO:0000256" key="2">
    <source>
        <dbReference type="ARBA" id="ARBA00004993"/>
    </source>
</evidence>
<evidence type="ECO:0000256" key="9">
    <source>
        <dbReference type="ARBA" id="ARBA00031996"/>
    </source>
</evidence>
<feature type="binding site" evidence="13">
    <location>
        <position position="109"/>
    </location>
    <ligand>
        <name>Mg(2+)</name>
        <dbReference type="ChEBI" id="CHEBI:18420"/>
    </ligand>
</feature>
<name>A0A3P3EV72_9BURK</name>
<keyword evidence="6 16" id="KW-0808">Transferase</keyword>
<dbReference type="PANTHER" id="PTHR38096">
    <property type="entry name" value="ENTEROBACTIN SYNTHASE COMPONENT D"/>
    <property type="match status" value="1"/>
</dbReference>
<feature type="binding site" evidence="12">
    <location>
        <begin position="87"/>
        <end position="88"/>
    </location>
    <ligand>
        <name>CoA</name>
        <dbReference type="ChEBI" id="CHEBI:57287"/>
    </ligand>
</feature>
<keyword evidence="7" id="KW-0259">Enterobactin biosynthesis</keyword>
<feature type="domain" description="4'-phosphopantetheinyl transferase" evidence="14">
    <location>
        <begin position="105"/>
        <end position="190"/>
    </location>
</feature>
<feature type="binding site" evidence="13">
    <location>
        <position position="111"/>
    </location>
    <ligand>
        <name>Mg(2+)</name>
        <dbReference type="ChEBI" id="CHEBI:18420"/>
    </ligand>
</feature>
<evidence type="ECO:0000256" key="11">
    <source>
        <dbReference type="ARBA" id="ARBA00049191"/>
    </source>
</evidence>
<evidence type="ECO:0000259" key="14">
    <source>
        <dbReference type="Pfam" id="PF01648"/>
    </source>
</evidence>
<dbReference type="AlphaFoldDB" id="A0A3P3EV72"/>
<feature type="binding site" evidence="12">
    <location>
        <position position="158"/>
    </location>
    <ligand>
        <name>CoA</name>
        <dbReference type="ChEBI" id="CHEBI:57287"/>
    </ligand>
</feature>
<evidence type="ECO:0000256" key="5">
    <source>
        <dbReference type="ARBA" id="ARBA00019087"/>
    </source>
</evidence>
<evidence type="ECO:0000313" key="16">
    <source>
        <dbReference type="EMBL" id="RRH90305.1"/>
    </source>
</evidence>
<comment type="similarity">
    <text evidence="3">Belongs to the P-Pant transferase superfamily. EntD family.</text>
</comment>
<dbReference type="Pfam" id="PF17837">
    <property type="entry name" value="4PPT_N"/>
    <property type="match status" value="1"/>
</dbReference>
<feature type="binding site" evidence="12">
    <location>
        <position position="51"/>
    </location>
    <ligand>
        <name>CoA</name>
        <dbReference type="ChEBI" id="CHEBI:57287"/>
    </ligand>
</feature>
<dbReference type="SUPFAM" id="SSF56214">
    <property type="entry name" value="4'-phosphopantetheinyl transferase"/>
    <property type="match status" value="1"/>
</dbReference>
<evidence type="ECO:0000256" key="8">
    <source>
        <dbReference type="ARBA" id="ARBA00029894"/>
    </source>
</evidence>
<comment type="cofactor">
    <cofactor evidence="13">
        <name>Mg(2+)</name>
        <dbReference type="ChEBI" id="CHEBI:18420"/>
    </cofactor>
</comment>
<dbReference type="GO" id="GO:0000287">
    <property type="term" value="F:magnesium ion binding"/>
    <property type="evidence" value="ECO:0007669"/>
    <property type="project" value="InterPro"/>
</dbReference>
<feature type="binding site" evidence="13">
    <location>
        <position position="110"/>
    </location>
    <ligand>
        <name>Mg(2+)</name>
        <dbReference type="ChEBI" id="CHEBI:18420"/>
    </ligand>
</feature>
<dbReference type="EMBL" id="RQXU01000003">
    <property type="protein sequence ID" value="RRH90305.1"/>
    <property type="molecule type" value="Genomic_DNA"/>
</dbReference>